<proteinExistence type="inferred from homology"/>
<dbReference type="Pfam" id="PF25967">
    <property type="entry name" value="RND-MFP_C"/>
    <property type="match status" value="1"/>
</dbReference>
<keyword evidence="2" id="KW-0813">Transport</keyword>
<evidence type="ECO:0000259" key="3">
    <source>
        <dbReference type="Pfam" id="PF25954"/>
    </source>
</evidence>
<evidence type="ECO:0000256" key="2">
    <source>
        <dbReference type="ARBA" id="ARBA00022448"/>
    </source>
</evidence>
<comment type="caution">
    <text evidence="6">The sequence shown here is derived from an EMBL/GenBank/DDBJ whole genome shotgun (WGS) entry which is preliminary data.</text>
</comment>
<feature type="domain" description="CzcB-like barrel-sandwich hybrid" evidence="5">
    <location>
        <begin position="72"/>
        <end position="215"/>
    </location>
</feature>
<dbReference type="Gene3D" id="1.10.287.470">
    <property type="entry name" value="Helix hairpin bin"/>
    <property type="match status" value="1"/>
</dbReference>
<dbReference type="InterPro" id="IPR058627">
    <property type="entry name" value="MdtA-like_C"/>
</dbReference>
<dbReference type="RefSeq" id="WP_302040304.1">
    <property type="nucleotide sequence ID" value="NZ_JAUKPO010000019.1"/>
</dbReference>
<dbReference type="PROSITE" id="PS51257">
    <property type="entry name" value="PROKAR_LIPOPROTEIN"/>
    <property type="match status" value="1"/>
</dbReference>
<dbReference type="InterPro" id="IPR058792">
    <property type="entry name" value="Beta-barrel_RND_2"/>
</dbReference>
<feature type="domain" description="CusB-like beta-barrel" evidence="3">
    <location>
        <begin position="218"/>
        <end position="294"/>
    </location>
</feature>
<keyword evidence="7" id="KW-1185">Reference proteome</keyword>
<dbReference type="Pfam" id="PF25973">
    <property type="entry name" value="BSH_CzcB"/>
    <property type="match status" value="1"/>
</dbReference>
<dbReference type="Proteomes" id="UP001168528">
    <property type="component" value="Unassembled WGS sequence"/>
</dbReference>
<dbReference type="NCBIfam" id="TIGR01730">
    <property type="entry name" value="RND_mfp"/>
    <property type="match status" value="1"/>
</dbReference>
<evidence type="ECO:0000313" key="7">
    <source>
        <dbReference type="Proteomes" id="UP001168528"/>
    </source>
</evidence>
<dbReference type="PANTHER" id="PTHR30097">
    <property type="entry name" value="CATION EFFLUX SYSTEM PROTEIN CUSB"/>
    <property type="match status" value="1"/>
</dbReference>
<name>A0ABT8RFE5_9BACT</name>
<dbReference type="Pfam" id="PF25954">
    <property type="entry name" value="Beta-barrel_RND_2"/>
    <property type="match status" value="1"/>
</dbReference>
<evidence type="ECO:0000259" key="4">
    <source>
        <dbReference type="Pfam" id="PF25967"/>
    </source>
</evidence>
<accession>A0ABT8RFE5</accession>
<gene>
    <name evidence="6" type="ORF">Q0590_24705</name>
</gene>
<comment type="similarity">
    <text evidence="1">Belongs to the membrane fusion protein (MFP) (TC 8.A.1) family.</text>
</comment>
<dbReference type="Gene3D" id="2.40.50.100">
    <property type="match status" value="1"/>
</dbReference>
<sequence length="369" mass="41144">MKKIFLVPVLALMMVACNKQESTDQKVESTKGNDIALSEESLGYTTVDTVAMIPDSDEFTVVGEVSFDEDNVVRVFPIVSGSVENVNVSLGDYVQKGQLLATIISTDISTYQGDYNIAKSNFEVAEKNLKRAKELFATNVISERDLTQAQNDFNNAQSEYRKRKQILELYGGSSQNLDALYKVFAPNSGYIVERNINQGMQIRTDNASTMFTISDLKTVWVWANVYESDLSKIHEGDEVKVKTIAYPDKMFTGTIKKIGTMLDPASRVIKVRTELDNKEGLLKPEMFATVIISPKRGNQVLAVPTSALVIENNAFWVMKETKENTFSKVKIKPGKTIQNYTIVHEGLKPGDRIVSEGALFLTTAYNNQL</sequence>
<dbReference type="SUPFAM" id="SSF111369">
    <property type="entry name" value="HlyD-like secretion proteins"/>
    <property type="match status" value="1"/>
</dbReference>
<dbReference type="InterPro" id="IPR058647">
    <property type="entry name" value="BSH_CzcB-like"/>
</dbReference>
<evidence type="ECO:0000256" key="1">
    <source>
        <dbReference type="ARBA" id="ARBA00009477"/>
    </source>
</evidence>
<protein>
    <submittedName>
        <fullName evidence="6">Efflux RND transporter periplasmic adaptor subunit</fullName>
    </submittedName>
</protein>
<feature type="domain" description="Multidrug resistance protein MdtA-like C-terminal permuted SH3" evidence="4">
    <location>
        <begin position="299"/>
        <end position="357"/>
    </location>
</feature>
<dbReference type="Gene3D" id="2.40.420.20">
    <property type="match status" value="1"/>
</dbReference>
<evidence type="ECO:0000259" key="5">
    <source>
        <dbReference type="Pfam" id="PF25973"/>
    </source>
</evidence>
<reference evidence="6" key="1">
    <citation type="submission" date="2023-07" db="EMBL/GenBank/DDBJ databases">
        <title>The genome sequence of Rhodocytophaga aerolata KACC 12507.</title>
        <authorList>
            <person name="Zhang X."/>
        </authorList>
    </citation>
    <scope>NUCLEOTIDE SEQUENCE</scope>
    <source>
        <strain evidence="6">KACC 12507</strain>
    </source>
</reference>
<dbReference type="Gene3D" id="2.40.30.170">
    <property type="match status" value="1"/>
</dbReference>
<dbReference type="InterPro" id="IPR006143">
    <property type="entry name" value="RND_pump_MFP"/>
</dbReference>
<dbReference type="EMBL" id="JAUKPO010000019">
    <property type="protein sequence ID" value="MDO1449500.1"/>
    <property type="molecule type" value="Genomic_DNA"/>
</dbReference>
<evidence type="ECO:0000313" key="6">
    <source>
        <dbReference type="EMBL" id="MDO1449500.1"/>
    </source>
</evidence>
<dbReference type="InterPro" id="IPR051909">
    <property type="entry name" value="MFP_Cation_Efflux"/>
</dbReference>
<organism evidence="6 7">
    <name type="scientific">Rhodocytophaga aerolata</name>
    <dbReference type="NCBI Taxonomy" id="455078"/>
    <lineage>
        <taxon>Bacteria</taxon>
        <taxon>Pseudomonadati</taxon>
        <taxon>Bacteroidota</taxon>
        <taxon>Cytophagia</taxon>
        <taxon>Cytophagales</taxon>
        <taxon>Rhodocytophagaceae</taxon>
        <taxon>Rhodocytophaga</taxon>
    </lineage>
</organism>
<dbReference type="PANTHER" id="PTHR30097:SF4">
    <property type="entry name" value="SLR6042 PROTEIN"/>
    <property type="match status" value="1"/>
</dbReference>